<feature type="compositionally biased region" description="Low complexity" evidence="10">
    <location>
        <begin position="76"/>
        <end position="90"/>
    </location>
</feature>
<feature type="region of interest" description="Disordered" evidence="10">
    <location>
        <begin position="1"/>
        <end position="51"/>
    </location>
</feature>
<dbReference type="Pfam" id="PF00400">
    <property type="entry name" value="WD40"/>
    <property type="match status" value="5"/>
</dbReference>
<dbReference type="InterPro" id="IPR036322">
    <property type="entry name" value="WD40_repeat_dom_sf"/>
</dbReference>
<proteinExistence type="inferred from homology"/>
<organism evidence="12 13">
    <name type="scientific">Tigriopus californicus</name>
    <name type="common">Marine copepod</name>
    <dbReference type="NCBI Taxonomy" id="6832"/>
    <lineage>
        <taxon>Eukaryota</taxon>
        <taxon>Metazoa</taxon>
        <taxon>Ecdysozoa</taxon>
        <taxon>Arthropoda</taxon>
        <taxon>Crustacea</taxon>
        <taxon>Multicrustacea</taxon>
        <taxon>Hexanauplia</taxon>
        <taxon>Copepoda</taxon>
        <taxon>Harpacticoida</taxon>
        <taxon>Harpacticidae</taxon>
        <taxon>Tigriopus</taxon>
    </lineage>
</organism>
<dbReference type="Gene3D" id="2.130.10.10">
    <property type="entry name" value="YVTN repeat-like/Quinoprotein amine dehydrogenase"/>
    <property type="match status" value="2"/>
</dbReference>
<dbReference type="GO" id="GO:0006367">
    <property type="term" value="P:transcription initiation at RNA polymerase II promoter"/>
    <property type="evidence" value="ECO:0007669"/>
    <property type="project" value="TreeGrafter"/>
</dbReference>
<dbReference type="Pfam" id="PF04494">
    <property type="entry name" value="TFIID_NTD2"/>
    <property type="match status" value="1"/>
</dbReference>
<evidence type="ECO:0000313" key="13">
    <source>
        <dbReference type="Proteomes" id="UP000318571"/>
    </source>
</evidence>
<evidence type="ECO:0000259" key="11">
    <source>
        <dbReference type="Pfam" id="PF04494"/>
    </source>
</evidence>
<evidence type="ECO:0000256" key="3">
    <source>
        <dbReference type="ARBA" id="ARBA00022574"/>
    </source>
</evidence>
<dbReference type="GO" id="GO:0005669">
    <property type="term" value="C:transcription factor TFIID complex"/>
    <property type="evidence" value="ECO:0007669"/>
    <property type="project" value="TreeGrafter"/>
</dbReference>
<dbReference type="CDD" id="cd00200">
    <property type="entry name" value="WD40"/>
    <property type="match status" value="1"/>
</dbReference>
<feature type="repeat" description="WD" evidence="9">
    <location>
        <begin position="619"/>
        <end position="653"/>
    </location>
</feature>
<evidence type="ECO:0000256" key="7">
    <source>
        <dbReference type="ARBA" id="ARBA00023242"/>
    </source>
</evidence>
<dbReference type="OMA" id="HNHPVWD"/>
<name>A0A553N8F9_TIGCA</name>
<feature type="repeat" description="WD" evidence="9">
    <location>
        <begin position="535"/>
        <end position="576"/>
    </location>
</feature>
<evidence type="ECO:0000313" key="12">
    <source>
        <dbReference type="EMBL" id="TRY61713.1"/>
    </source>
</evidence>
<dbReference type="Proteomes" id="UP000318571">
    <property type="component" value="Chromosome 8"/>
</dbReference>
<evidence type="ECO:0000256" key="5">
    <source>
        <dbReference type="ARBA" id="ARBA00023015"/>
    </source>
</evidence>
<comment type="similarity">
    <text evidence="2">Belongs to the WD repeat TAF5 family.</text>
</comment>
<dbReference type="SUPFAM" id="SSF160897">
    <property type="entry name" value="Taf5 N-terminal domain-like"/>
    <property type="match status" value="1"/>
</dbReference>
<evidence type="ECO:0000256" key="1">
    <source>
        <dbReference type="ARBA" id="ARBA00004123"/>
    </source>
</evidence>
<dbReference type="InterPro" id="IPR020472">
    <property type="entry name" value="WD40_PAC1"/>
</dbReference>
<feature type="domain" description="TFIID subunit TAF5 NTD2" evidence="11">
    <location>
        <begin position="116"/>
        <end position="247"/>
    </location>
</feature>
<comment type="subcellular location">
    <subcellularLocation>
        <location evidence="1">Nucleus</location>
    </subcellularLocation>
</comment>
<dbReference type="InterPro" id="IPR019775">
    <property type="entry name" value="WD40_repeat_CS"/>
</dbReference>
<gene>
    <name evidence="12" type="ORF">TCAL_04186</name>
</gene>
<evidence type="ECO:0000256" key="2">
    <source>
        <dbReference type="ARBA" id="ARBA00009435"/>
    </source>
</evidence>
<keyword evidence="6" id="KW-0804">Transcription</keyword>
<keyword evidence="3 9" id="KW-0853">WD repeat</keyword>
<dbReference type="PRINTS" id="PR00320">
    <property type="entry name" value="GPROTEINBRPT"/>
</dbReference>
<evidence type="ECO:0000256" key="4">
    <source>
        <dbReference type="ARBA" id="ARBA00022737"/>
    </source>
</evidence>
<dbReference type="EMBL" id="VCGU01000459">
    <property type="protein sequence ID" value="TRY61713.1"/>
    <property type="molecule type" value="Genomic_DNA"/>
</dbReference>
<dbReference type="InterPro" id="IPR001680">
    <property type="entry name" value="WD40_rpt"/>
</dbReference>
<feature type="compositionally biased region" description="Basic and acidic residues" evidence="10">
    <location>
        <begin position="319"/>
        <end position="329"/>
    </location>
</feature>
<feature type="region of interest" description="Disordered" evidence="10">
    <location>
        <begin position="300"/>
        <end position="344"/>
    </location>
</feature>
<accession>A0A553N8F9</accession>
<dbReference type="SMART" id="SM00320">
    <property type="entry name" value="WD40"/>
    <property type="match status" value="6"/>
</dbReference>
<dbReference type="STRING" id="6832.A0A553N8F9"/>
<evidence type="ECO:0000256" key="10">
    <source>
        <dbReference type="SAM" id="MobiDB-lite"/>
    </source>
</evidence>
<evidence type="ECO:0000256" key="9">
    <source>
        <dbReference type="PROSITE-ProRule" id="PRU00221"/>
    </source>
</evidence>
<dbReference type="AlphaFoldDB" id="A0A553N8F9"/>
<feature type="repeat" description="WD" evidence="9">
    <location>
        <begin position="493"/>
        <end position="534"/>
    </location>
</feature>
<dbReference type="InterPro" id="IPR037264">
    <property type="entry name" value="TFIID_NTD2_sf"/>
</dbReference>
<dbReference type="CDD" id="cd08044">
    <property type="entry name" value="TAF5_NTD2"/>
    <property type="match status" value="1"/>
</dbReference>
<keyword evidence="4" id="KW-0677">Repeat</keyword>
<feature type="compositionally biased region" description="Pro residues" evidence="10">
    <location>
        <begin position="1"/>
        <end position="23"/>
    </location>
</feature>
<dbReference type="PROSITE" id="PS00678">
    <property type="entry name" value="WD_REPEATS_1"/>
    <property type="match status" value="2"/>
</dbReference>
<dbReference type="SUPFAM" id="SSF50978">
    <property type="entry name" value="WD40 repeat-like"/>
    <property type="match status" value="1"/>
</dbReference>
<dbReference type="Gene3D" id="1.25.40.500">
    <property type="entry name" value="TFIID subunit TAF5, NTD2 domain"/>
    <property type="match status" value="1"/>
</dbReference>
<dbReference type="InterPro" id="IPR007582">
    <property type="entry name" value="TFIID_NTD2"/>
</dbReference>
<feature type="region of interest" description="Disordered" evidence="10">
    <location>
        <begin position="76"/>
        <end position="111"/>
    </location>
</feature>
<dbReference type="FunFam" id="2.130.10.10:FF:000243">
    <property type="entry name" value="Transcription initiation factor TFIID subunit 5"/>
    <property type="match status" value="1"/>
</dbReference>
<evidence type="ECO:0000256" key="8">
    <source>
        <dbReference type="ARBA" id="ARBA00044130"/>
    </source>
</evidence>
<dbReference type="PANTHER" id="PTHR19879:SF1">
    <property type="entry name" value="CANNONBALL-RELATED"/>
    <property type="match status" value="1"/>
</dbReference>
<keyword evidence="13" id="KW-1185">Reference proteome</keyword>
<dbReference type="GO" id="GO:0016251">
    <property type="term" value="F:RNA polymerase II general transcription initiation factor activity"/>
    <property type="evidence" value="ECO:0007669"/>
    <property type="project" value="TreeGrafter"/>
</dbReference>
<protein>
    <recommendedName>
        <fullName evidence="8">Transcription initiation factor TFIID subunit 5</fullName>
    </recommendedName>
</protein>
<feature type="repeat" description="WD" evidence="9">
    <location>
        <begin position="577"/>
        <end position="610"/>
    </location>
</feature>
<dbReference type="PANTHER" id="PTHR19879">
    <property type="entry name" value="TRANSCRIPTION INITIATION FACTOR TFIID"/>
    <property type="match status" value="1"/>
</dbReference>
<keyword evidence="5" id="KW-0805">Transcription regulation</keyword>
<dbReference type="PROSITE" id="PS50294">
    <property type="entry name" value="WD_REPEATS_REGION"/>
    <property type="match status" value="5"/>
</dbReference>
<feature type="repeat" description="WD" evidence="9">
    <location>
        <begin position="451"/>
        <end position="492"/>
    </location>
</feature>
<feature type="compositionally biased region" description="Polar residues" evidence="10">
    <location>
        <begin position="100"/>
        <end position="109"/>
    </location>
</feature>
<comment type="caution">
    <text evidence="12">The sequence shown here is derived from an EMBL/GenBank/DDBJ whole genome shotgun (WGS) entry which is preliminary data.</text>
</comment>
<evidence type="ECO:0000256" key="6">
    <source>
        <dbReference type="ARBA" id="ARBA00023163"/>
    </source>
</evidence>
<sequence>MAAVPSPPTPTSSPAPLPSPLPPSASASASNPTPAPLIMPSAIKKEEPDSELSRVLKFLQENQLGDAAEKVKRAFATSSPSTASSSSAATGIKTEPATPNVGSQPNNVLASYESEGDPRLYERVYHDLVEFVHNSLDLYRHELALILYPVFVHMYLELIYNSHESTGKDFLDRFSVIQETFFQEDIKKLSFISKKEHMAGSELMENFQTSQFTVRMSRDTYSQLRQQKKYMSEKKYTILWNIIQEHLYLDVYEGIARNKGQIVSTAGGVVGEANRQANRTKIFHGLPKEPDLANYLSVAAESEDPGEEGDKAKKKKAKKDLSFLRKQRNDPNAPSANRMPFPELKDGDKIEKAKKYRELQKRLRLTNESLPSACFYTVLNAKESVTAVELSDDSTLIALGFANASVQVWSLLPYKLKPLKPAETLMDIDQDADDVFHRMMDDNKGEAFKEFLGHSGPVYGLSFDPNKDFLISCSEDGSIRLWSLQTWTCIVNFRGHMSPVWQVLFSPLGYYFASCGHDKTARLWSTEQSQSLRIFAGHFSDVDCIAFHPNGNYVASGSSDRSVRLWDCVTGACVRLMTGHKKSISCVQFSVDGRFLVTGGEDRRILVWDVVYGHLLGDFESHGKRIIALGFSRGGSTLASASFDNSIKLWNFEKFTSELNLEEVNVTHNPNVDKDSKRLHMATFYTKDTGIAGLHFTRRNLLIGVGAFH</sequence>
<dbReference type="PROSITE" id="PS50082">
    <property type="entry name" value="WD_REPEATS_2"/>
    <property type="match status" value="5"/>
</dbReference>
<keyword evidence="7" id="KW-0539">Nucleus</keyword>
<dbReference type="InterPro" id="IPR015943">
    <property type="entry name" value="WD40/YVTN_repeat-like_dom_sf"/>
</dbReference>
<reference evidence="12 13" key="1">
    <citation type="journal article" date="2018" name="Nat. Ecol. Evol.">
        <title>Genomic signatures of mitonuclear coevolution across populations of Tigriopus californicus.</title>
        <authorList>
            <person name="Barreto F.S."/>
            <person name="Watson E.T."/>
            <person name="Lima T.G."/>
            <person name="Willett C.S."/>
            <person name="Edmands S."/>
            <person name="Li W."/>
            <person name="Burton R.S."/>
        </authorList>
    </citation>
    <scope>NUCLEOTIDE SEQUENCE [LARGE SCALE GENOMIC DNA]</scope>
    <source>
        <strain evidence="12 13">San Diego</strain>
    </source>
</reference>
<dbReference type="OrthoDB" id="10266330at2759"/>